<evidence type="ECO:0000256" key="6">
    <source>
        <dbReference type="ARBA" id="ARBA00022723"/>
    </source>
</evidence>
<evidence type="ECO:0000256" key="12">
    <source>
        <dbReference type="PIRSR" id="PIRSR602401-1"/>
    </source>
</evidence>
<proteinExistence type="inferred from homology"/>
<keyword evidence="10 13" id="KW-0503">Monooxygenase</keyword>
<keyword evidence="5 14" id="KW-0812">Transmembrane</keyword>
<dbReference type="InterPro" id="IPR017972">
    <property type="entry name" value="Cyt_P450_CS"/>
</dbReference>
<evidence type="ECO:0000256" key="10">
    <source>
        <dbReference type="ARBA" id="ARBA00023033"/>
    </source>
</evidence>
<protein>
    <recommendedName>
        <fullName evidence="17">Cytochrome P450</fullName>
    </recommendedName>
</protein>
<keyword evidence="9 12" id="KW-0408">Iron</keyword>
<evidence type="ECO:0008006" key="17">
    <source>
        <dbReference type="Google" id="ProtNLM"/>
    </source>
</evidence>
<comment type="subcellular location">
    <subcellularLocation>
        <location evidence="2">Membrane</location>
    </subcellularLocation>
</comment>
<dbReference type="GO" id="GO:0005506">
    <property type="term" value="F:iron ion binding"/>
    <property type="evidence" value="ECO:0007669"/>
    <property type="project" value="InterPro"/>
</dbReference>
<feature type="transmembrane region" description="Helical" evidence="14">
    <location>
        <begin position="18"/>
        <end position="39"/>
    </location>
</feature>
<dbReference type="InterPro" id="IPR002401">
    <property type="entry name" value="Cyt_P450_E_grp-I"/>
</dbReference>
<evidence type="ECO:0000256" key="4">
    <source>
        <dbReference type="ARBA" id="ARBA00022617"/>
    </source>
</evidence>
<evidence type="ECO:0000313" key="16">
    <source>
        <dbReference type="Proteomes" id="UP000191285"/>
    </source>
</evidence>
<dbReference type="Pfam" id="PF00067">
    <property type="entry name" value="p450"/>
    <property type="match status" value="1"/>
</dbReference>
<comment type="similarity">
    <text evidence="3 13">Belongs to the cytochrome P450 family.</text>
</comment>
<evidence type="ECO:0000313" key="15">
    <source>
        <dbReference type="EMBL" id="OQE19840.1"/>
    </source>
</evidence>
<dbReference type="InterPro" id="IPR001128">
    <property type="entry name" value="Cyt_P450"/>
</dbReference>
<evidence type="ECO:0000256" key="13">
    <source>
        <dbReference type="RuleBase" id="RU000461"/>
    </source>
</evidence>
<keyword evidence="4 12" id="KW-0349">Heme</keyword>
<comment type="cofactor">
    <cofactor evidence="1 12">
        <name>heme</name>
        <dbReference type="ChEBI" id="CHEBI:30413"/>
    </cofactor>
</comment>
<dbReference type="Gene3D" id="1.10.630.10">
    <property type="entry name" value="Cytochrome P450"/>
    <property type="match status" value="1"/>
</dbReference>
<dbReference type="OrthoDB" id="1844152at2759"/>
<evidence type="ECO:0000256" key="8">
    <source>
        <dbReference type="ARBA" id="ARBA00023002"/>
    </source>
</evidence>
<evidence type="ECO:0000256" key="3">
    <source>
        <dbReference type="ARBA" id="ARBA00010617"/>
    </source>
</evidence>
<evidence type="ECO:0000256" key="5">
    <source>
        <dbReference type="ARBA" id="ARBA00022692"/>
    </source>
</evidence>
<dbReference type="Proteomes" id="UP000191285">
    <property type="component" value="Unassembled WGS sequence"/>
</dbReference>
<dbReference type="SUPFAM" id="SSF48264">
    <property type="entry name" value="Cytochrome P450"/>
    <property type="match status" value="1"/>
</dbReference>
<gene>
    <name evidence="15" type="ORF">PENSTE_c014G08755</name>
</gene>
<dbReference type="PANTHER" id="PTHR46206:SF5">
    <property type="entry name" value="P450, PUTATIVE (EUROFUNG)-RELATED"/>
    <property type="match status" value="1"/>
</dbReference>
<evidence type="ECO:0000256" key="11">
    <source>
        <dbReference type="ARBA" id="ARBA00023136"/>
    </source>
</evidence>
<dbReference type="CDD" id="cd11041">
    <property type="entry name" value="CYP503A1-like"/>
    <property type="match status" value="1"/>
</dbReference>
<keyword evidence="6 12" id="KW-0479">Metal-binding</keyword>
<name>A0A1V6T1Q3_9EURO</name>
<keyword evidence="8 13" id="KW-0560">Oxidoreductase</keyword>
<dbReference type="PANTHER" id="PTHR46206">
    <property type="entry name" value="CYTOCHROME P450"/>
    <property type="match status" value="1"/>
</dbReference>
<dbReference type="GO" id="GO:0004497">
    <property type="term" value="F:monooxygenase activity"/>
    <property type="evidence" value="ECO:0007669"/>
    <property type="project" value="UniProtKB-KW"/>
</dbReference>
<evidence type="ECO:0000256" key="9">
    <source>
        <dbReference type="ARBA" id="ARBA00023004"/>
    </source>
</evidence>
<dbReference type="EMBL" id="MLKD01000014">
    <property type="protein sequence ID" value="OQE19840.1"/>
    <property type="molecule type" value="Genomic_DNA"/>
</dbReference>
<dbReference type="InterPro" id="IPR036396">
    <property type="entry name" value="Cyt_P450_sf"/>
</dbReference>
<accession>A0A1V6T1Q3</accession>
<dbReference type="AlphaFoldDB" id="A0A1V6T1Q3"/>
<evidence type="ECO:0000256" key="14">
    <source>
        <dbReference type="SAM" id="Phobius"/>
    </source>
</evidence>
<dbReference type="PRINTS" id="PR00463">
    <property type="entry name" value="EP450I"/>
</dbReference>
<keyword evidence="7 14" id="KW-1133">Transmembrane helix</keyword>
<keyword evidence="11 14" id="KW-0472">Membrane</keyword>
<dbReference type="GO" id="GO:0016020">
    <property type="term" value="C:membrane"/>
    <property type="evidence" value="ECO:0007669"/>
    <property type="project" value="UniProtKB-SubCell"/>
</dbReference>
<keyword evidence="16" id="KW-1185">Reference proteome</keyword>
<feature type="binding site" description="axial binding residue" evidence="12">
    <location>
        <position position="465"/>
    </location>
    <ligand>
        <name>heme</name>
        <dbReference type="ChEBI" id="CHEBI:30413"/>
    </ligand>
    <ligandPart>
        <name>Fe</name>
        <dbReference type="ChEBI" id="CHEBI:18248"/>
    </ligandPart>
</feature>
<dbReference type="GO" id="GO:0016705">
    <property type="term" value="F:oxidoreductase activity, acting on paired donors, with incorporation or reduction of molecular oxygen"/>
    <property type="evidence" value="ECO:0007669"/>
    <property type="project" value="InterPro"/>
</dbReference>
<evidence type="ECO:0000256" key="2">
    <source>
        <dbReference type="ARBA" id="ARBA00004370"/>
    </source>
</evidence>
<comment type="caution">
    <text evidence="15">The sequence shown here is derived from an EMBL/GenBank/DDBJ whole genome shotgun (WGS) entry which is preliminary data.</text>
</comment>
<evidence type="ECO:0000256" key="1">
    <source>
        <dbReference type="ARBA" id="ARBA00001971"/>
    </source>
</evidence>
<sequence>MALLQSIKPGWIESSTGILTITFGLSILFIYVVLFTLVLHSIQFANSNIPFATAKNPFAIISQHYLFLVDGPGLIKRGYERFVNGVFEIPRTFRFGQVIVCKPEFIEELKNVRSTIASPEPWIDQLLQISHVMPGYFPSGGWPSIAKTTPGIIRGTVHRHLDRYVPAMNEAIHNQLRTLSFDESNGCTISCFEFAYSVVARSGSYTMVGERLANNEEYLKAVKEHILGMIMTTRVQFLVPECLKKYIGGFIARLATIGTRWNMHASRKILLKHFNARVIEYRNGMACHGNVDESVNSQEKDKPIEIFRWLYEGSVLRHRWSYPEVLGEMLLLQFAFIYTTGYALYSALYELARQPEYIESLREEVKSILAEYGPTVSGCNRMVLLDSFLKECQRLHPPAASITLKPGTHVGVPSSWIQRSSAYYEDPDTFDGYRFVKRAAAGEPNTKLVDLSPDYLVFGMGSHACPGRWMASVLMKLVISELLMHFDILPCTESSSQGPLIGSLSFEEFYVPNFALKICLRPRV</sequence>
<dbReference type="PROSITE" id="PS00086">
    <property type="entry name" value="CYTOCHROME_P450"/>
    <property type="match status" value="1"/>
</dbReference>
<evidence type="ECO:0000256" key="7">
    <source>
        <dbReference type="ARBA" id="ARBA00022989"/>
    </source>
</evidence>
<organism evidence="15 16">
    <name type="scientific">Penicillium steckii</name>
    <dbReference type="NCBI Taxonomy" id="303698"/>
    <lineage>
        <taxon>Eukaryota</taxon>
        <taxon>Fungi</taxon>
        <taxon>Dikarya</taxon>
        <taxon>Ascomycota</taxon>
        <taxon>Pezizomycotina</taxon>
        <taxon>Eurotiomycetes</taxon>
        <taxon>Eurotiomycetidae</taxon>
        <taxon>Eurotiales</taxon>
        <taxon>Aspergillaceae</taxon>
        <taxon>Penicillium</taxon>
    </lineage>
</organism>
<dbReference type="GO" id="GO:0020037">
    <property type="term" value="F:heme binding"/>
    <property type="evidence" value="ECO:0007669"/>
    <property type="project" value="InterPro"/>
</dbReference>
<dbReference type="GO" id="GO:0043386">
    <property type="term" value="P:mycotoxin biosynthetic process"/>
    <property type="evidence" value="ECO:0007669"/>
    <property type="project" value="UniProtKB-ARBA"/>
</dbReference>
<reference evidence="16" key="1">
    <citation type="journal article" date="2017" name="Nat. Microbiol.">
        <title>Global analysis of biosynthetic gene clusters reveals vast potential of secondary metabolite production in Penicillium species.</title>
        <authorList>
            <person name="Nielsen J.C."/>
            <person name="Grijseels S."/>
            <person name="Prigent S."/>
            <person name="Ji B."/>
            <person name="Dainat J."/>
            <person name="Nielsen K.F."/>
            <person name="Frisvad J.C."/>
            <person name="Workman M."/>
            <person name="Nielsen J."/>
        </authorList>
    </citation>
    <scope>NUCLEOTIDE SEQUENCE [LARGE SCALE GENOMIC DNA]</scope>
    <source>
        <strain evidence="16">IBT 24891</strain>
    </source>
</reference>
<dbReference type="STRING" id="303698.A0A1V6T1Q3"/>